<comment type="caution">
    <text evidence="2">The sequence shown here is derived from an EMBL/GenBank/DDBJ whole genome shotgun (WGS) entry which is preliminary data.</text>
</comment>
<dbReference type="AlphaFoldDB" id="A0AAE1F6N0"/>
<dbReference type="EMBL" id="JAWQEG010003008">
    <property type="protein sequence ID" value="KAK3868454.1"/>
    <property type="molecule type" value="Genomic_DNA"/>
</dbReference>
<feature type="region of interest" description="Disordered" evidence="1">
    <location>
        <begin position="233"/>
        <end position="268"/>
    </location>
</feature>
<feature type="compositionally biased region" description="Polar residues" evidence="1">
    <location>
        <begin position="303"/>
        <end position="316"/>
    </location>
</feature>
<organism evidence="2 3">
    <name type="scientific">Petrolisthes cinctipes</name>
    <name type="common">Flat porcelain crab</name>
    <dbReference type="NCBI Taxonomy" id="88211"/>
    <lineage>
        <taxon>Eukaryota</taxon>
        <taxon>Metazoa</taxon>
        <taxon>Ecdysozoa</taxon>
        <taxon>Arthropoda</taxon>
        <taxon>Crustacea</taxon>
        <taxon>Multicrustacea</taxon>
        <taxon>Malacostraca</taxon>
        <taxon>Eumalacostraca</taxon>
        <taxon>Eucarida</taxon>
        <taxon>Decapoda</taxon>
        <taxon>Pleocyemata</taxon>
        <taxon>Anomura</taxon>
        <taxon>Galatheoidea</taxon>
        <taxon>Porcellanidae</taxon>
        <taxon>Petrolisthes</taxon>
    </lineage>
</organism>
<feature type="compositionally biased region" description="Pro residues" evidence="1">
    <location>
        <begin position="237"/>
        <end position="258"/>
    </location>
</feature>
<feature type="compositionally biased region" description="Polar residues" evidence="1">
    <location>
        <begin position="1"/>
        <end position="10"/>
    </location>
</feature>
<feature type="region of interest" description="Disordered" evidence="1">
    <location>
        <begin position="290"/>
        <end position="336"/>
    </location>
</feature>
<reference evidence="2" key="1">
    <citation type="submission" date="2023-10" db="EMBL/GenBank/DDBJ databases">
        <title>Genome assemblies of two species of porcelain crab, Petrolisthes cinctipes and Petrolisthes manimaculis (Anomura: Porcellanidae).</title>
        <authorList>
            <person name="Angst P."/>
        </authorList>
    </citation>
    <scope>NUCLEOTIDE SEQUENCE</scope>
    <source>
        <strain evidence="2">PB745_01</strain>
        <tissue evidence="2">Gill</tissue>
    </source>
</reference>
<gene>
    <name evidence="2" type="ORF">Pcinc_026153</name>
</gene>
<feature type="region of interest" description="Disordered" evidence="1">
    <location>
        <begin position="379"/>
        <end position="404"/>
    </location>
</feature>
<evidence type="ECO:0000256" key="1">
    <source>
        <dbReference type="SAM" id="MobiDB-lite"/>
    </source>
</evidence>
<sequence>PDLNGGSSVLSFHDLLPENPKDYDKMRPPKKQGRPTNVFFHVTVMGIDSINENSMVDKVTSTLPSAELPLPLDTPPAALPATTTPAANTSITTPPAPPAATLSTTTLPATTISPNITTPANTTTTVTPSTTTTTTTSTTSSTTTTTTSSSTTTTSPMITPVTKTTTTTSSATTSFNTAPDTPTTQHTTTAPVSISTTLPPAPASRPATNTSSSVTKPTMLPPATLPSVAILISSPTAPSPAAPPPPAQTPHTTPPTPALTPVTESLPLLTPAPVPTPVLALLHAPGPALPSPPAAAPTPACLSQSPATAALASTVTPPAGKNDTEPEEPTAGFTDTNTSTWWLLRSLLHSTSRNRASIVEPRDPTAKSRLIIHKMKITSTPEPLGSTNKTDVSAGMSQETTAESRVQKTMSTVTTFKSRESAPKSITKYTRKPRATTTPRLRLTIVESKEGEEGRPRVVSVGRQWEELPGVFTCKEGHCVLSSLFHSTTTPPTTTTH</sequence>
<evidence type="ECO:0000313" key="2">
    <source>
        <dbReference type="EMBL" id="KAK3868454.1"/>
    </source>
</evidence>
<proteinExistence type="predicted"/>
<feature type="non-terminal residue" evidence="2">
    <location>
        <position position="1"/>
    </location>
</feature>
<feature type="region of interest" description="Disordered" evidence="1">
    <location>
        <begin position="1"/>
        <end position="35"/>
    </location>
</feature>
<feature type="compositionally biased region" description="Low complexity" evidence="1">
    <location>
        <begin position="81"/>
        <end position="191"/>
    </location>
</feature>
<feature type="compositionally biased region" description="Low complexity" evidence="1">
    <location>
        <begin position="259"/>
        <end position="268"/>
    </location>
</feature>
<evidence type="ECO:0000313" key="3">
    <source>
        <dbReference type="Proteomes" id="UP001286313"/>
    </source>
</evidence>
<feature type="compositionally biased region" description="Polar residues" evidence="1">
    <location>
        <begin position="206"/>
        <end position="216"/>
    </location>
</feature>
<name>A0AAE1F6N0_PETCI</name>
<accession>A0AAE1F6N0</accession>
<keyword evidence="3" id="KW-1185">Reference proteome</keyword>
<feature type="compositionally biased region" description="Basic and acidic residues" evidence="1">
    <location>
        <begin position="15"/>
        <end position="27"/>
    </location>
</feature>
<protein>
    <submittedName>
        <fullName evidence="2">Uncharacterized protein</fullName>
    </submittedName>
</protein>
<feature type="region of interest" description="Disordered" evidence="1">
    <location>
        <begin position="81"/>
        <end position="221"/>
    </location>
</feature>
<dbReference type="Proteomes" id="UP001286313">
    <property type="component" value="Unassembled WGS sequence"/>
</dbReference>